<dbReference type="UniPathway" id="UPA00193"/>
<evidence type="ECO:0000256" key="7">
    <source>
        <dbReference type="ARBA" id="ARBA00023167"/>
    </source>
</evidence>
<comment type="similarity">
    <text evidence="9">Belongs to the tetrahydrofolate dehydrogenase/cyclohydrolase family.</text>
</comment>
<keyword evidence="9" id="KW-0028">Amino-acid biosynthesis</keyword>
<dbReference type="GO" id="GO:0000105">
    <property type="term" value="P:L-histidine biosynthetic process"/>
    <property type="evidence" value="ECO:0007669"/>
    <property type="project" value="UniProtKB-KW"/>
</dbReference>
<reference evidence="12 13" key="1">
    <citation type="journal article" date="2016" name="Nat. Commun.">
        <title>Thousands of microbial genomes shed light on interconnected biogeochemical processes in an aquifer system.</title>
        <authorList>
            <person name="Anantharaman K."/>
            <person name="Brown C.T."/>
            <person name="Hug L.A."/>
            <person name="Sharon I."/>
            <person name="Castelle C.J."/>
            <person name="Probst A.J."/>
            <person name="Thomas B.C."/>
            <person name="Singh A."/>
            <person name="Wilkins M.J."/>
            <person name="Karaoz U."/>
            <person name="Brodie E.L."/>
            <person name="Williams K.H."/>
            <person name="Hubbard S.S."/>
            <person name="Banfield J.F."/>
        </authorList>
    </citation>
    <scope>NUCLEOTIDE SEQUENCE [LARGE SCALE GENOMIC DNA]</scope>
</reference>
<dbReference type="InterPro" id="IPR020631">
    <property type="entry name" value="THF_DH/CycHdrlase_NAD-bd_dom"/>
</dbReference>
<comment type="pathway">
    <text evidence="1 9">One-carbon metabolism; tetrahydrofolate interconversion.</text>
</comment>
<dbReference type="InterPro" id="IPR036291">
    <property type="entry name" value="NAD(P)-bd_dom_sf"/>
</dbReference>
<evidence type="ECO:0000256" key="4">
    <source>
        <dbReference type="ARBA" id="ARBA00022801"/>
    </source>
</evidence>
<dbReference type="GO" id="GO:0004488">
    <property type="term" value="F:methylenetetrahydrofolate dehydrogenase (NADP+) activity"/>
    <property type="evidence" value="ECO:0007669"/>
    <property type="project" value="UniProtKB-UniRule"/>
</dbReference>
<dbReference type="Proteomes" id="UP000176336">
    <property type="component" value="Unassembled WGS sequence"/>
</dbReference>
<dbReference type="EMBL" id="MFCR01000003">
    <property type="protein sequence ID" value="OGE19260.1"/>
    <property type="molecule type" value="Genomic_DNA"/>
</dbReference>
<keyword evidence="3 9" id="KW-0658">Purine biosynthesis</keyword>
<evidence type="ECO:0000256" key="2">
    <source>
        <dbReference type="ARBA" id="ARBA00022563"/>
    </source>
</evidence>
<comment type="catalytic activity">
    <reaction evidence="9">
        <text>(6R)-5,10-methylene-5,6,7,8-tetrahydrofolate + NADP(+) = (6R)-5,10-methenyltetrahydrofolate + NADPH</text>
        <dbReference type="Rhea" id="RHEA:22812"/>
        <dbReference type="ChEBI" id="CHEBI:15636"/>
        <dbReference type="ChEBI" id="CHEBI:57455"/>
        <dbReference type="ChEBI" id="CHEBI:57783"/>
        <dbReference type="ChEBI" id="CHEBI:58349"/>
        <dbReference type="EC" id="1.5.1.5"/>
    </reaction>
</comment>
<organism evidence="12 13">
    <name type="scientific">Candidatus Daviesbacteria bacterium RIFCSPHIGHO2_01_FULL_41_23</name>
    <dbReference type="NCBI Taxonomy" id="1797764"/>
    <lineage>
        <taxon>Bacteria</taxon>
        <taxon>Candidatus Daviesiibacteriota</taxon>
    </lineage>
</organism>
<comment type="function">
    <text evidence="9">Catalyzes the oxidation of 5,10-methylenetetrahydrofolate to 5,10-methenyltetrahydrofolate and then the hydrolysis of 5,10-methenyltetrahydrofolate to 10-formyltetrahydrofolate.</text>
</comment>
<dbReference type="PRINTS" id="PR00085">
    <property type="entry name" value="THFDHDRGNASE"/>
</dbReference>
<dbReference type="Pfam" id="PF02882">
    <property type="entry name" value="THF_DHG_CYH_C"/>
    <property type="match status" value="1"/>
</dbReference>
<comment type="caution">
    <text evidence="9">Lacks conserved residue(s) required for the propagation of feature annotation.</text>
</comment>
<dbReference type="PANTHER" id="PTHR48099:SF5">
    <property type="entry name" value="C-1-TETRAHYDROFOLATE SYNTHASE, CYTOPLASMIC"/>
    <property type="match status" value="1"/>
</dbReference>
<dbReference type="PANTHER" id="PTHR48099">
    <property type="entry name" value="C-1-TETRAHYDROFOLATE SYNTHASE, CYTOPLASMIC-RELATED"/>
    <property type="match status" value="1"/>
</dbReference>
<evidence type="ECO:0000313" key="12">
    <source>
        <dbReference type="EMBL" id="OGE19260.1"/>
    </source>
</evidence>
<evidence type="ECO:0000259" key="10">
    <source>
        <dbReference type="Pfam" id="PF00763"/>
    </source>
</evidence>
<evidence type="ECO:0000256" key="5">
    <source>
        <dbReference type="ARBA" id="ARBA00022857"/>
    </source>
</evidence>
<evidence type="ECO:0000313" key="13">
    <source>
        <dbReference type="Proteomes" id="UP000176336"/>
    </source>
</evidence>
<dbReference type="SUPFAM" id="SSF51735">
    <property type="entry name" value="NAD(P)-binding Rossmann-fold domains"/>
    <property type="match status" value="1"/>
</dbReference>
<evidence type="ECO:0000256" key="8">
    <source>
        <dbReference type="ARBA" id="ARBA00023268"/>
    </source>
</evidence>
<dbReference type="GO" id="GO:0009086">
    <property type="term" value="P:methionine biosynthetic process"/>
    <property type="evidence" value="ECO:0007669"/>
    <property type="project" value="UniProtKB-KW"/>
</dbReference>
<dbReference type="InterPro" id="IPR000672">
    <property type="entry name" value="THF_DH/CycHdrlase"/>
</dbReference>
<dbReference type="Gene3D" id="3.40.50.10860">
    <property type="entry name" value="Leucine Dehydrogenase, chain A, domain 1"/>
    <property type="match status" value="1"/>
</dbReference>
<dbReference type="AlphaFoldDB" id="A0A1F5ISG4"/>
<sequence>MKVSGKVVADAIAKKLHEKVKALKVQPVFAIILAGEDPASRIYVNFKIKRANELGVKVSFFEFSENQFNECVQTIKELNNDKNVHGMIIQYPIFKSWNFDELIGKVDPQKDVDGFSEQSPYEKATALAVWEMLTAFAYLEGFTQTKDFLKGKKIVVLGRGKTAGGPIVELLNHHGFEAVVVARDTEDPNTKIKSGDIVISATGVKNIVNGSNIKKGSYVIGVGVGREVIEGKSKIYGDINEEEVSKIAKLYCPTVGGIGPLTIVSLLENVIESASASSRRMSGSN</sequence>
<dbReference type="InterPro" id="IPR020630">
    <property type="entry name" value="THF_DH/CycHdrlase_cat_dom"/>
</dbReference>
<feature type="binding site" evidence="9">
    <location>
        <position position="224"/>
    </location>
    <ligand>
        <name>NADP(+)</name>
        <dbReference type="ChEBI" id="CHEBI:58349"/>
    </ligand>
</feature>
<dbReference type="EC" id="1.5.1.5" evidence="9"/>
<evidence type="ECO:0000256" key="9">
    <source>
        <dbReference type="HAMAP-Rule" id="MF_01576"/>
    </source>
</evidence>
<keyword evidence="2 9" id="KW-0554">One-carbon metabolism</keyword>
<evidence type="ECO:0000256" key="1">
    <source>
        <dbReference type="ARBA" id="ARBA00004777"/>
    </source>
</evidence>
<comment type="subunit">
    <text evidence="9">Homodimer.</text>
</comment>
<dbReference type="GO" id="GO:0005829">
    <property type="term" value="C:cytosol"/>
    <property type="evidence" value="ECO:0007669"/>
    <property type="project" value="TreeGrafter"/>
</dbReference>
<dbReference type="GO" id="GO:0006164">
    <property type="term" value="P:purine nucleotide biosynthetic process"/>
    <property type="evidence" value="ECO:0007669"/>
    <property type="project" value="UniProtKB-KW"/>
</dbReference>
<gene>
    <name evidence="9" type="primary">folD</name>
    <name evidence="12" type="ORF">A2871_00185</name>
</gene>
<keyword evidence="6 9" id="KW-0560">Oxidoreductase</keyword>
<evidence type="ECO:0000256" key="6">
    <source>
        <dbReference type="ARBA" id="ARBA00023002"/>
    </source>
</evidence>
<evidence type="ECO:0000259" key="11">
    <source>
        <dbReference type="Pfam" id="PF02882"/>
    </source>
</evidence>
<accession>A0A1F5ISG4</accession>
<keyword evidence="8 9" id="KW-0511">Multifunctional enzyme</keyword>
<dbReference type="EC" id="3.5.4.9" evidence="9"/>
<evidence type="ECO:0000256" key="3">
    <source>
        <dbReference type="ARBA" id="ARBA00022755"/>
    </source>
</evidence>
<name>A0A1F5ISG4_9BACT</name>
<dbReference type="Pfam" id="PF00763">
    <property type="entry name" value="THF_DHG_CYH"/>
    <property type="match status" value="1"/>
</dbReference>
<keyword evidence="9" id="KW-0368">Histidine biosynthesis</keyword>
<dbReference type="InterPro" id="IPR046346">
    <property type="entry name" value="Aminoacid_DH-like_N_sf"/>
</dbReference>
<proteinExistence type="inferred from homology"/>
<dbReference type="GO" id="GO:0035999">
    <property type="term" value="P:tetrahydrofolate interconversion"/>
    <property type="evidence" value="ECO:0007669"/>
    <property type="project" value="UniProtKB-UniRule"/>
</dbReference>
<keyword evidence="5 9" id="KW-0521">NADP</keyword>
<dbReference type="Gene3D" id="3.40.50.720">
    <property type="entry name" value="NAD(P)-binding Rossmann-like Domain"/>
    <property type="match status" value="1"/>
</dbReference>
<feature type="domain" description="Tetrahydrofolate dehydrogenase/cyclohydrolase catalytic" evidence="10">
    <location>
        <begin position="4"/>
        <end position="113"/>
    </location>
</feature>
<keyword evidence="4 9" id="KW-0378">Hydrolase</keyword>
<keyword evidence="7 9" id="KW-0486">Methionine biosynthesis</keyword>
<comment type="catalytic activity">
    <reaction evidence="9">
        <text>(6R)-5,10-methenyltetrahydrofolate + H2O = (6R)-10-formyltetrahydrofolate + H(+)</text>
        <dbReference type="Rhea" id="RHEA:23700"/>
        <dbReference type="ChEBI" id="CHEBI:15377"/>
        <dbReference type="ChEBI" id="CHEBI:15378"/>
        <dbReference type="ChEBI" id="CHEBI:57455"/>
        <dbReference type="ChEBI" id="CHEBI:195366"/>
        <dbReference type="EC" id="3.5.4.9"/>
    </reaction>
</comment>
<feature type="binding site" evidence="9">
    <location>
        <begin position="158"/>
        <end position="160"/>
    </location>
    <ligand>
        <name>NADP(+)</name>
        <dbReference type="ChEBI" id="CHEBI:58349"/>
    </ligand>
</feature>
<feature type="domain" description="Tetrahydrofolate dehydrogenase/cyclohydrolase NAD(P)-binding" evidence="11">
    <location>
        <begin position="138"/>
        <end position="276"/>
    </location>
</feature>
<dbReference type="HAMAP" id="MF_01576">
    <property type="entry name" value="THF_DHG_CYH"/>
    <property type="match status" value="1"/>
</dbReference>
<dbReference type="GO" id="GO:0004477">
    <property type="term" value="F:methenyltetrahydrofolate cyclohydrolase activity"/>
    <property type="evidence" value="ECO:0007669"/>
    <property type="project" value="UniProtKB-UniRule"/>
</dbReference>
<protein>
    <recommendedName>
        <fullName evidence="9">Bifunctional protein FolD</fullName>
    </recommendedName>
    <domain>
        <recommendedName>
            <fullName evidence="9">Methylenetetrahydrofolate dehydrogenase</fullName>
            <ecNumber evidence="9">1.5.1.5</ecNumber>
        </recommendedName>
    </domain>
    <domain>
        <recommendedName>
            <fullName evidence="9">Methenyltetrahydrofolate cyclohydrolase</fullName>
            <ecNumber evidence="9">3.5.4.9</ecNumber>
        </recommendedName>
    </domain>
</protein>
<comment type="caution">
    <text evidence="12">The sequence shown here is derived from an EMBL/GenBank/DDBJ whole genome shotgun (WGS) entry which is preliminary data.</text>
</comment>
<dbReference type="SUPFAM" id="SSF53223">
    <property type="entry name" value="Aminoacid dehydrogenase-like, N-terminal domain"/>
    <property type="match status" value="1"/>
</dbReference>